<dbReference type="RefSeq" id="WP_377816683.1">
    <property type="nucleotide sequence ID" value="NZ_JBHSLU010000017.1"/>
</dbReference>
<keyword evidence="1" id="KW-1133">Transmembrane helix</keyword>
<evidence type="ECO:0000313" key="3">
    <source>
        <dbReference type="Proteomes" id="UP001596060"/>
    </source>
</evidence>
<protein>
    <submittedName>
        <fullName evidence="2">Uncharacterized protein</fullName>
    </submittedName>
</protein>
<evidence type="ECO:0000313" key="2">
    <source>
        <dbReference type="EMBL" id="MFC5505499.1"/>
    </source>
</evidence>
<name>A0ABW0NYH9_9HYPH</name>
<keyword evidence="1" id="KW-0472">Membrane</keyword>
<reference evidence="3" key="1">
    <citation type="journal article" date="2019" name="Int. J. Syst. Evol. Microbiol.">
        <title>The Global Catalogue of Microorganisms (GCM) 10K type strain sequencing project: providing services to taxonomists for standard genome sequencing and annotation.</title>
        <authorList>
            <consortium name="The Broad Institute Genomics Platform"/>
            <consortium name="The Broad Institute Genome Sequencing Center for Infectious Disease"/>
            <person name="Wu L."/>
            <person name="Ma J."/>
        </authorList>
    </citation>
    <scope>NUCLEOTIDE SEQUENCE [LARGE SCALE GENOMIC DNA]</scope>
    <source>
        <strain evidence="3">CCUG 43117</strain>
    </source>
</reference>
<accession>A0ABW0NYH9</accession>
<keyword evidence="1" id="KW-0812">Transmembrane</keyword>
<proteinExistence type="predicted"/>
<feature type="transmembrane region" description="Helical" evidence="1">
    <location>
        <begin position="56"/>
        <end position="75"/>
    </location>
</feature>
<gene>
    <name evidence="2" type="ORF">ACFPN9_09540</name>
</gene>
<comment type="caution">
    <text evidence="2">The sequence shown here is derived from an EMBL/GenBank/DDBJ whole genome shotgun (WGS) entry which is preliminary data.</text>
</comment>
<dbReference type="Proteomes" id="UP001596060">
    <property type="component" value="Unassembled WGS sequence"/>
</dbReference>
<keyword evidence="3" id="KW-1185">Reference proteome</keyword>
<sequence>MTDFQIPRLRMTVAEVPSPPLGPVNDWPLSRILQVAGYVGVMIAAMGTFPEPLNHFVPVILFGVTAVTIMIVNSINSCTLSYLETHTDLTYPRFAPTVVFALPPDLEQPRQVYSSPYPFDPIGVIA</sequence>
<organism evidence="2 3">
    <name type="scientific">Bosea massiliensis</name>
    <dbReference type="NCBI Taxonomy" id="151419"/>
    <lineage>
        <taxon>Bacteria</taxon>
        <taxon>Pseudomonadati</taxon>
        <taxon>Pseudomonadota</taxon>
        <taxon>Alphaproteobacteria</taxon>
        <taxon>Hyphomicrobiales</taxon>
        <taxon>Boseaceae</taxon>
        <taxon>Bosea</taxon>
    </lineage>
</organism>
<feature type="transmembrane region" description="Helical" evidence="1">
    <location>
        <begin position="29"/>
        <end position="49"/>
    </location>
</feature>
<dbReference type="EMBL" id="JBHSLU010000017">
    <property type="protein sequence ID" value="MFC5505499.1"/>
    <property type="molecule type" value="Genomic_DNA"/>
</dbReference>
<evidence type="ECO:0000256" key="1">
    <source>
        <dbReference type="SAM" id="Phobius"/>
    </source>
</evidence>